<dbReference type="Proteomes" id="UP000008827">
    <property type="component" value="Chromosome 12"/>
</dbReference>
<keyword evidence="3" id="KW-0378">Hydrolase</keyword>
<evidence type="ECO:0000256" key="1">
    <source>
        <dbReference type="ARBA" id="ARBA00000500"/>
    </source>
</evidence>
<dbReference type="OMA" id="YMPMIDE"/>
<accession>A0A0R0HDZ8</accession>
<dbReference type="EMBL" id="CM000845">
    <property type="protein sequence ID" value="KRH26019.1"/>
    <property type="molecule type" value="Genomic_DNA"/>
</dbReference>
<dbReference type="Gramene" id="KRH26019">
    <property type="protein sequence ID" value="KRH26019"/>
    <property type="gene ID" value="GLYMA_12G146200"/>
</dbReference>
<evidence type="ECO:0000313" key="6">
    <source>
        <dbReference type="EnsemblPlants" id="KRH26019"/>
    </source>
</evidence>
<dbReference type="Gene3D" id="3.40.50.1000">
    <property type="entry name" value="HAD superfamily/HAD-like"/>
    <property type="match status" value="1"/>
</dbReference>
<evidence type="ECO:0000313" key="5">
    <source>
        <dbReference type="EMBL" id="KRH26019.1"/>
    </source>
</evidence>
<reference evidence="5" key="3">
    <citation type="submission" date="2018-07" db="EMBL/GenBank/DDBJ databases">
        <title>WGS assembly of Glycine max.</title>
        <authorList>
            <person name="Schmutz J."/>
            <person name="Cannon S."/>
            <person name="Schlueter J."/>
            <person name="Ma J."/>
            <person name="Mitros T."/>
            <person name="Nelson W."/>
            <person name="Hyten D."/>
            <person name="Song Q."/>
            <person name="Thelen J."/>
            <person name="Cheng J."/>
            <person name="Xu D."/>
            <person name="Hellsten U."/>
            <person name="May G."/>
            <person name="Yu Y."/>
            <person name="Sakurai T."/>
            <person name="Umezawa T."/>
            <person name="Bhattacharyya M."/>
            <person name="Sandhu D."/>
            <person name="Valliyodan B."/>
            <person name="Lindquist E."/>
            <person name="Peto M."/>
            <person name="Grant D."/>
            <person name="Shu S."/>
            <person name="Goodstein D."/>
            <person name="Barry K."/>
            <person name="Futrell-Griggs M."/>
            <person name="Abernathy B."/>
            <person name="Du J."/>
            <person name="Tian Z."/>
            <person name="Zhu L."/>
            <person name="Gill N."/>
            <person name="Joshi T."/>
            <person name="Libault M."/>
            <person name="Sethuraman A."/>
            <person name="Zhang X."/>
            <person name="Shinozaki K."/>
            <person name="Nguyen H."/>
            <person name="Wing R."/>
            <person name="Cregan P."/>
            <person name="Specht J."/>
            <person name="Grimwood J."/>
            <person name="Rokhsar D."/>
            <person name="Stacey G."/>
            <person name="Shoemaker R."/>
            <person name="Jackson S."/>
        </authorList>
    </citation>
    <scope>NUCLEOTIDE SEQUENCE</scope>
    <source>
        <tissue evidence="5">Callus</tissue>
    </source>
</reference>
<gene>
    <name evidence="5" type="ORF">GLYMA_12G146200</name>
</gene>
<dbReference type="InterPro" id="IPR044651">
    <property type="entry name" value="OTSB-like"/>
</dbReference>
<evidence type="ECO:0000256" key="4">
    <source>
        <dbReference type="ARBA" id="ARBA00025274"/>
    </source>
</evidence>
<dbReference type="Gene3D" id="3.30.70.1020">
    <property type="entry name" value="Trehalose-6-phosphate phosphatase related protein, domain 2"/>
    <property type="match status" value="1"/>
</dbReference>
<dbReference type="InterPro" id="IPR023214">
    <property type="entry name" value="HAD_sf"/>
</dbReference>
<evidence type="ECO:0000313" key="7">
    <source>
        <dbReference type="Proteomes" id="UP000008827"/>
    </source>
</evidence>
<evidence type="ECO:0000256" key="2">
    <source>
        <dbReference type="ARBA" id="ARBA00001968"/>
    </source>
</evidence>
<reference evidence="5 6" key="1">
    <citation type="journal article" date="2010" name="Nature">
        <title>Genome sequence of the palaeopolyploid soybean.</title>
        <authorList>
            <person name="Schmutz J."/>
            <person name="Cannon S.B."/>
            <person name="Schlueter J."/>
            <person name="Ma J."/>
            <person name="Mitros T."/>
            <person name="Nelson W."/>
            <person name="Hyten D.L."/>
            <person name="Song Q."/>
            <person name="Thelen J.J."/>
            <person name="Cheng J."/>
            <person name="Xu D."/>
            <person name="Hellsten U."/>
            <person name="May G.D."/>
            <person name="Yu Y."/>
            <person name="Sakurai T."/>
            <person name="Umezawa T."/>
            <person name="Bhattacharyya M.K."/>
            <person name="Sandhu D."/>
            <person name="Valliyodan B."/>
            <person name="Lindquist E."/>
            <person name="Peto M."/>
            <person name="Grant D."/>
            <person name="Shu S."/>
            <person name="Goodstein D."/>
            <person name="Barry K."/>
            <person name="Futrell-Griggs M."/>
            <person name="Abernathy B."/>
            <person name="Du J."/>
            <person name="Tian Z."/>
            <person name="Zhu L."/>
            <person name="Gill N."/>
            <person name="Joshi T."/>
            <person name="Libault M."/>
            <person name="Sethuraman A."/>
            <person name="Zhang X.-C."/>
            <person name="Shinozaki K."/>
            <person name="Nguyen H.T."/>
            <person name="Wing R.A."/>
            <person name="Cregan P."/>
            <person name="Specht J."/>
            <person name="Grimwood J."/>
            <person name="Rokhsar D."/>
            <person name="Stacey G."/>
            <person name="Shoemaker R.C."/>
            <person name="Jackson S.A."/>
        </authorList>
    </citation>
    <scope>NUCLEOTIDE SEQUENCE</scope>
    <source>
        <strain evidence="6">cv. Williams 82</strain>
        <tissue evidence="5">Callus</tissue>
    </source>
</reference>
<dbReference type="GO" id="GO:0005992">
    <property type="term" value="P:trehalose biosynthetic process"/>
    <property type="evidence" value="ECO:0007669"/>
    <property type="project" value="InterPro"/>
</dbReference>
<dbReference type="PANTHER" id="PTHR43768">
    <property type="entry name" value="TREHALOSE 6-PHOSPHATE PHOSPHATASE"/>
    <property type="match status" value="1"/>
</dbReference>
<dbReference type="SMR" id="A0A0R0HDZ8"/>
<dbReference type="AlphaFoldDB" id="A0A0R0HDZ8"/>
<proteinExistence type="predicted"/>
<dbReference type="SUPFAM" id="SSF56784">
    <property type="entry name" value="HAD-like"/>
    <property type="match status" value="1"/>
</dbReference>
<dbReference type="InterPro" id="IPR036412">
    <property type="entry name" value="HAD-like_sf"/>
</dbReference>
<dbReference type="InParanoid" id="A0A0R0HDZ8"/>
<comment type="function">
    <text evidence="4">Removes the phosphate from trehalose 6-phosphate to produce free trehalose. Trehalose accumulation in plant may improve abiotic stress tolerance.</text>
</comment>
<name>A0A0R0HDZ8_SOYBN</name>
<evidence type="ECO:0000256" key="3">
    <source>
        <dbReference type="ARBA" id="ARBA00022801"/>
    </source>
</evidence>
<reference evidence="6" key="2">
    <citation type="submission" date="2018-02" db="UniProtKB">
        <authorList>
            <consortium name="EnsemblPlants"/>
        </authorList>
    </citation>
    <scope>IDENTIFICATION</scope>
    <source>
        <strain evidence="6">Williams 82</strain>
    </source>
</reference>
<dbReference type="EnsemblPlants" id="KRH26019">
    <property type="protein sequence ID" value="KRH26019"/>
    <property type="gene ID" value="GLYMA_12G146200"/>
</dbReference>
<organism evidence="5">
    <name type="scientific">Glycine max</name>
    <name type="common">Soybean</name>
    <name type="synonym">Glycine hispida</name>
    <dbReference type="NCBI Taxonomy" id="3847"/>
    <lineage>
        <taxon>Eukaryota</taxon>
        <taxon>Viridiplantae</taxon>
        <taxon>Streptophyta</taxon>
        <taxon>Embryophyta</taxon>
        <taxon>Tracheophyta</taxon>
        <taxon>Spermatophyta</taxon>
        <taxon>Magnoliopsida</taxon>
        <taxon>eudicotyledons</taxon>
        <taxon>Gunneridae</taxon>
        <taxon>Pentapetalae</taxon>
        <taxon>rosids</taxon>
        <taxon>fabids</taxon>
        <taxon>Fabales</taxon>
        <taxon>Fabaceae</taxon>
        <taxon>Papilionoideae</taxon>
        <taxon>50 kb inversion clade</taxon>
        <taxon>NPAAA clade</taxon>
        <taxon>indigoferoid/millettioid clade</taxon>
        <taxon>Phaseoleae</taxon>
        <taxon>Glycine</taxon>
        <taxon>Glycine subgen. Soja</taxon>
    </lineage>
</organism>
<protein>
    <recommendedName>
        <fullName evidence="8">Trehalose 6-phosphate phosphatase</fullName>
    </recommendedName>
</protein>
<dbReference type="STRING" id="3847.A0A0R0HDZ8"/>
<dbReference type="Pfam" id="PF02358">
    <property type="entry name" value="Trehalose_PPase"/>
    <property type="match status" value="1"/>
</dbReference>
<dbReference type="GO" id="GO:0004805">
    <property type="term" value="F:trehalose-phosphatase activity"/>
    <property type="evidence" value="ECO:0007669"/>
    <property type="project" value="UniProtKB-EC"/>
</dbReference>
<dbReference type="PaxDb" id="3847-GLYMA09G27030.1"/>
<evidence type="ECO:0008006" key="8">
    <source>
        <dbReference type="Google" id="ProtNLM"/>
    </source>
</evidence>
<comment type="cofactor">
    <cofactor evidence="2">
        <name>a divalent metal cation</name>
        <dbReference type="ChEBI" id="CHEBI:60240"/>
    </cofactor>
</comment>
<comment type="catalytic activity">
    <reaction evidence="1">
        <text>alpha,alpha-trehalose 6-phosphate + H2O = alpha,alpha-trehalose + phosphate</text>
        <dbReference type="Rhea" id="RHEA:23420"/>
        <dbReference type="ChEBI" id="CHEBI:15377"/>
        <dbReference type="ChEBI" id="CHEBI:16551"/>
        <dbReference type="ChEBI" id="CHEBI:43474"/>
        <dbReference type="ChEBI" id="CHEBI:58429"/>
        <dbReference type="EC" id="3.1.3.12"/>
    </reaction>
</comment>
<dbReference type="InterPro" id="IPR003337">
    <property type="entry name" value="Trehalose_PPase"/>
</dbReference>
<dbReference type="PANTHER" id="PTHR43768:SF3">
    <property type="entry name" value="TREHALOSE 6-PHOSPHATE PHOSPHATASE"/>
    <property type="match status" value="1"/>
</dbReference>
<keyword evidence="7" id="KW-1185">Reference proteome</keyword>
<sequence>MDFVSRMLKVYQQLVEKTKSTHGALVENNKFCLSVHFRCVDEKKWSELARQVKSVLKEYPKLRLTQGRKVLEIRPTIKWDKGKALEVLLESLGEF</sequence>